<evidence type="ECO:0000256" key="2">
    <source>
        <dbReference type="SAM" id="MobiDB-lite"/>
    </source>
</evidence>
<feature type="region of interest" description="Disordered" evidence="2">
    <location>
        <begin position="1"/>
        <end position="73"/>
    </location>
</feature>
<dbReference type="Proteomes" id="UP000236621">
    <property type="component" value="Unassembled WGS sequence"/>
</dbReference>
<feature type="compositionally biased region" description="Polar residues" evidence="2">
    <location>
        <begin position="840"/>
        <end position="849"/>
    </location>
</feature>
<dbReference type="GO" id="GO:0005737">
    <property type="term" value="C:cytoplasm"/>
    <property type="evidence" value="ECO:0007669"/>
    <property type="project" value="TreeGrafter"/>
</dbReference>
<reference evidence="3 4" key="1">
    <citation type="submission" date="2017-08" db="EMBL/GenBank/DDBJ databases">
        <title>Harnessing the power of phylogenomics to disentangle the directionality and signatures of interkingdom host jumping in the parasitic fungal genus Tolypocladium.</title>
        <authorList>
            <person name="Quandt C.A."/>
            <person name="Patterson W."/>
            <person name="Spatafora J.W."/>
        </authorList>
    </citation>
    <scope>NUCLEOTIDE SEQUENCE [LARGE SCALE GENOMIC DNA]</scope>
    <source>
        <strain evidence="3 4">CBS 113982</strain>
    </source>
</reference>
<gene>
    <name evidence="3" type="ORF">TCAP_04881</name>
</gene>
<feature type="compositionally biased region" description="Basic and acidic residues" evidence="2">
    <location>
        <begin position="305"/>
        <end position="329"/>
    </location>
</feature>
<feature type="compositionally biased region" description="Basic and acidic residues" evidence="2">
    <location>
        <begin position="489"/>
        <end position="500"/>
    </location>
</feature>
<feature type="compositionally biased region" description="Basic and acidic residues" evidence="2">
    <location>
        <begin position="7"/>
        <end position="28"/>
    </location>
</feature>
<feature type="compositionally biased region" description="Polar residues" evidence="2">
    <location>
        <begin position="464"/>
        <end position="473"/>
    </location>
</feature>
<name>A0A2K3QCB7_9HYPO</name>
<feature type="region of interest" description="Disordered" evidence="2">
    <location>
        <begin position="446"/>
        <end position="500"/>
    </location>
</feature>
<organism evidence="3 4">
    <name type="scientific">Tolypocladium capitatum</name>
    <dbReference type="NCBI Taxonomy" id="45235"/>
    <lineage>
        <taxon>Eukaryota</taxon>
        <taxon>Fungi</taxon>
        <taxon>Dikarya</taxon>
        <taxon>Ascomycota</taxon>
        <taxon>Pezizomycotina</taxon>
        <taxon>Sordariomycetes</taxon>
        <taxon>Hypocreomycetidae</taxon>
        <taxon>Hypocreales</taxon>
        <taxon>Ophiocordycipitaceae</taxon>
        <taxon>Tolypocladium</taxon>
    </lineage>
</organism>
<dbReference type="EMBL" id="NRSZ01000797">
    <property type="protein sequence ID" value="PNY25185.1"/>
    <property type="molecule type" value="Genomic_DNA"/>
</dbReference>
<evidence type="ECO:0000313" key="4">
    <source>
        <dbReference type="Proteomes" id="UP000236621"/>
    </source>
</evidence>
<dbReference type="OrthoDB" id="21471at2759"/>
<feature type="compositionally biased region" description="Basic and acidic residues" evidence="2">
    <location>
        <begin position="696"/>
        <end position="706"/>
    </location>
</feature>
<proteinExistence type="inferred from homology"/>
<feature type="compositionally biased region" description="Low complexity" evidence="2">
    <location>
        <begin position="197"/>
        <end position="213"/>
    </location>
</feature>
<feature type="compositionally biased region" description="Low complexity" evidence="2">
    <location>
        <begin position="560"/>
        <end position="574"/>
    </location>
</feature>
<dbReference type="STRING" id="45235.A0A2K3QCB7"/>
<feature type="compositionally biased region" description="Polar residues" evidence="2">
    <location>
        <begin position="635"/>
        <end position="680"/>
    </location>
</feature>
<feature type="compositionally biased region" description="Polar residues" evidence="2">
    <location>
        <begin position="173"/>
        <end position="192"/>
    </location>
</feature>
<dbReference type="CDD" id="cd24139">
    <property type="entry name" value="SIP5-like"/>
    <property type="match status" value="1"/>
</dbReference>
<feature type="compositionally biased region" description="Gly residues" evidence="2">
    <location>
        <begin position="475"/>
        <end position="485"/>
    </location>
</feature>
<feature type="compositionally biased region" description="Basic and acidic residues" evidence="2">
    <location>
        <begin position="48"/>
        <end position="73"/>
    </location>
</feature>
<comment type="caution">
    <text evidence="3">The sequence shown here is derived from an EMBL/GenBank/DDBJ whole genome shotgun (WGS) entry which is preliminary data.</text>
</comment>
<comment type="similarity">
    <text evidence="1">Belongs to the SIP5 family.</text>
</comment>
<feature type="compositionally biased region" description="Polar residues" evidence="2">
    <location>
        <begin position="774"/>
        <end position="796"/>
    </location>
</feature>
<dbReference type="PANTHER" id="PTHR31315:SF1">
    <property type="entry name" value="PROTEIN SIP5"/>
    <property type="match status" value="1"/>
</dbReference>
<feature type="compositionally biased region" description="Basic and acidic residues" evidence="2">
    <location>
        <begin position="525"/>
        <end position="549"/>
    </location>
</feature>
<feature type="region of interest" description="Disordered" evidence="2">
    <location>
        <begin position="377"/>
        <end position="398"/>
    </location>
</feature>
<evidence type="ECO:0000256" key="1">
    <source>
        <dbReference type="ARBA" id="ARBA00010402"/>
    </source>
</evidence>
<feature type="region of interest" description="Disordered" evidence="2">
    <location>
        <begin position="305"/>
        <end position="334"/>
    </location>
</feature>
<protein>
    <submittedName>
        <fullName evidence="3">Protein SIP5</fullName>
    </submittedName>
</protein>
<dbReference type="PANTHER" id="PTHR31315">
    <property type="entry name" value="PROTEIN SIP5"/>
    <property type="match status" value="1"/>
</dbReference>
<dbReference type="InterPro" id="IPR039301">
    <property type="entry name" value="Sip5/DA2"/>
</dbReference>
<accession>A0A2K3QCB7</accession>
<sequence>MGNSNTKESRSGDNWDGARHDGRGESGRSRNLMSRGDLGGLLNLQSTARDRDRDRQDAPFERRETRQEREARRLERERVARAKEREHSMREEHVDGGYLVTLGTYTGTEDFSKPVVRSLQIERKLAPFWQGLNEWSESWAEHQLIAAARGLPVPAADAPPDPELVPRPPPPESTSTQYLSNSTVGGTLSTASDRGESPTSPGLPSPTSTAAAPVKNTLVPRAKALAAALSVSSHNMSSTDLAPREISLPNDPIVNGQPIEVFLYKDASECPICFLLYPPYLNRTRCCDQPICSECFVQIKRADPHLPEHHPDGQVRDPTEGLTPEDRPEMLTSEPSACPYCQQPEFGVTYDPPPFRRGLVLSTHASNIASSMAMSSQSSLNSTLPPTSPQHMGRRRTHSLSATAPNVITTDRIRPDWATKLAAARAHQARRAAAATALHTAAFLVGGSDHMPPSRPSRFGRRNAGSTGTNTPGLEQGGSAIGGADGLEPGDRDVNRNPDDSRRTRMEELEEMMFMEAVRLSLATEEERKRKEEKALRKEAKKRQQAERKAQKKQGKDPYGGDVSGASGSSLSLHLGRRRGSAASNLRMEATVLGASQASMGDDSPTMEHENEDGDDTVTGKGKGVDRGPPEPVVSGNSSAGSLPITTPGNTRAGSHLRQMSNASSLGSSPVDTPSGSYSGQGFVGRDGGHTPTGGRSDDGDRDTGHEPMFNFRSLAELVGVNIEDGSAHPGEGEGGKSPSDAKGVSDRPLSQMKEEEAETEHLENASDEAGCTSYPQSAITLPPQVTRTPETSITTDAEKGDARGDGTIGLSPEATLTPGTPAPDEHSAAGSERLGHSSVMEQSPSIAQ</sequence>
<feature type="compositionally biased region" description="Pro residues" evidence="2">
    <location>
        <begin position="157"/>
        <end position="172"/>
    </location>
</feature>
<dbReference type="AlphaFoldDB" id="A0A2K3QCB7"/>
<keyword evidence="4" id="KW-1185">Reference proteome</keyword>
<feature type="region of interest" description="Disordered" evidence="2">
    <location>
        <begin position="525"/>
        <end position="849"/>
    </location>
</feature>
<evidence type="ECO:0000313" key="3">
    <source>
        <dbReference type="EMBL" id="PNY25185.1"/>
    </source>
</evidence>
<feature type="region of interest" description="Disordered" evidence="2">
    <location>
        <begin position="152"/>
        <end position="213"/>
    </location>
</feature>